<evidence type="ECO:0000313" key="2">
    <source>
        <dbReference type="Proteomes" id="UP000286268"/>
    </source>
</evidence>
<protein>
    <recommendedName>
        <fullName evidence="3">Alpha/beta hydrolase</fullName>
    </recommendedName>
</protein>
<evidence type="ECO:0000313" key="1">
    <source>
        <dbReference type="EMBL" id="QAA32630.1"/>
    </source>
</evidence>
<proteinExistence type="predicted"/>
<dbReference type="RefSeq" id="WP_128213416.1">
    <property type="nucleotide sequence ID" value="NZ_CP025746.1"/>
</dbReference>
<dbReference type="Proteomes" id="UP000286268">
    <property type="component" value="Chromosome"/>
</dbReference>
<reference evidence="1 2" key="1">
    <citation type="submission" date="2018-01" db="EMBL/GenBank/DDBJ databases">
        <title>Genome Sequencing and Assembly of Anaerobacter polyendosporus strain CT4.</title>
        <authorList>
            <person name="Tachaapaikoon C."/>
            <person name="Sutheeworapong S."/>
            <person name="Jenjaroenpun P."/>
            <person name="Wongsurawat T."/>
            <person name="Nookeaw I."/>
            <person name="Cheawchanlertfa P."/>
            <person name="Kosugi A."/>
            <person name="Cheevadhanarak S."/>
            <person name="Ratanakhanokchai K."/>
        </authorList>
    </citation>
    <scope>NUCLEOTIDE SEQUENCE [LARGE SCALE GENOMIC DNA]</scope>
    <source>
        <strain evidence="1 2">CT4</strain>
    </source>
</reference>
<evidence type="ECO:0008006" key="3">
    <source>
        <dbReference type="Google" id="ProtNLM"/>
    </source>
</evidence>
<dbReference type="OrthoDB" id="1908495at2"/>
<gene>
    <name evidence="1" type="ORF">C1I91_13840</name>
</gene>
<dbReference type="AlphaFoldDB" id="A0A3R5U5Y4"/>
<organism evidence="1 2">
    <name type="scientific">Clostridium manihotivorum</name>
    <dbReference type="NCBI Taxonomy" id="2320868"/>
    <lineage>
        <taxon>Bacteria</taxon>
        <taxon>Bacillati</taxon>
        <taxon>Bacillota</taxon>
        <taxon>Clostridia</taxon>
        <taxon>Eubacteriales</taxon>
        <taxon>Clostridiaceae</taxon>
        <taxon>Clostridium</taxon>
    </lineage>
</organism>
<accession>A0A3R5U5Y4</accession>
<dbReference type="KEGG" id="cmah:C1I91_13840"/>
<dbReference type="EMBL" id="CP025746">
    <property type="protein sequence ID" value="QAA32630.1"/>
    <property type="molecule type" value="Genomic_DNA"/>
</dbReference>
<name>A0A3R5U5Y4_9CLOT</name>
<sequence length="179" mass="20560">MENKKIVVLFPGAKYSTDCPLLYYAGFKFEVRGYAKLAISYGDLLKQDILIDECIEDIKNLTLIQLQQLDLSKYDDIVFVSKSLGTVVAGWVEEKLCIKVRHIYLTPVEETLPYIQHEKDIITVVAGTKDKHLSIDILKDHCLKENIYLKQIDGAGHRLEVWGEMDKNIQILKEVVDLY</sequence>
<keyword evidence="2" id="KW-1185">Reference proteome</keyword>